<comment type="caution">
    <text evidence="1">The sequence shown here is derived from an EMBL/GenBank/DDBJ whole genome shotgun (WGS) entry which is preliminary data.</text>
</comment>
<proteinExistence type="predicted"/>
<evidence type="ECO:0000313" key="1">
    <source>
        <dbReference type="EMBL" id="GBE83922.1"/>
    </source>
</evidence>
<organism evidence="1 2">
    <name type="scientific">Sparassis crispa</name>
    <dbReference type="NCBI Taxonomy" id="139825"/>
    <lineage>
        <taxon>Eukaryota</taxon>
        <taxon>Fungi</taxon>
        <taxon>Dikarya</taxon>
        <taxon>Basidiomycota</taxon>
        <taxon>Agaricomycotina</taxon>
        <taxon>Agaricomycetes</taxon>
        <taxon>Polyporales</taxon>
        <taxon>Sparassidaceae</taxon>
        <taxon>Sparassis</taxon>
    </lineage>
</organism>
<evidence type="ECO:0000313" key="2">
    <source>
        <dbReference type="Proteomes" id="UP000287166"/>
    </source>
</evidence>
<reference evidence="1 2" key="1">
    <citation type="journal article" date="2018" name="Sci. Rep.">
        <title>Genome sequence of the cauliflower mushroom Sparassis crispa (Hanabiratake) and its association with beneficial usage.</title>
        <authorList>
            <person name="Kiyama R."/>
            <person name="Furutani Y."/>
            <person name="Kawaguchi K."/>
            <person name="Nakanishi T."/>
        </authorList>
    </citation>
    <scope>NUCLEOTIDE SEQUENCE [LARGE SCALE GENOMIC DNA]</scope>
</reference>
<gene>
    <name evidence="1" type="ORF">SCP_0509810</name>
</gene>
<dbReference type="Proteomes" id="UP000287166">
    <property type="component" value="Unassembled WGS sequence"/>
</dbReference>
<dbReference type="AlphaFoldDB" id="A0A401GNZ1"/>
<dbReference type="GeneID" id="38780839"/>
<keyword evidence="2" id="KW-1185">Reference proteome</keyword>
<dbReference type="InParanoid" id="A0A401GNZ1"/>
<dbReference type="RefSeq" id="XP_027614835.1">
    <property type="nucleotide sequence ID" value="XM_027759034.1"/>
</dbReference>
<sequence length="62" mass="6744">MSGHERESVHEADHTLFISAWTLPPSPIIAQVWPKSGCFVHDIGTPQTPRRLAHLAGTSGTI</sequence>
<dbReference type="EMBL" id="BFAD01000005">
    <property type="protein sequence ID" value="GBE83922.1"/>
    <property type="molecule type" value="Genomic_DNA"/>
</dbReference>
<name>A0A401GNZ1_9APHY</name>
<protein>
    <submittedName>
        <fullName evidence="1">Uncharacterized protein</fullName>
    </submittedName>
</protein>
<accession>A0A401GNZ1</accession>